<evidence type="ECO:0000313" key="3">
    <source>
        <dbReference type="EMBL" id="KAL1130297.1"/>
    </source>
</evidence>
<sequence length="147" mass="15969">MLFALVRASLILLAASAQIHVDTRHNPHLQITRNHPADLYVITGGCGKEEMCFGGAKRVDERRTGGSCSCQCPQQLPLFRDDMNLCVDDIPEEAGRERVAHLTNTQCEVTPTVQAGGKRAICILQPILNTSSLTAPYAHGLSTYIAP</sequence>
<reference evidence="3 4" key="1">
    <citation type="submission" date="2024-07" db="EMBL/GenBank/DDBJ databases">
        <title>Chromosome-level genome assembly of the water stick insect Ranatra chinensis (Heteroptera: Nepidae).</title>
        <authorList>
            <person name="Liu X."/>
        </authorList>
    </citation>
    <scope>NUCLEOTIDE SEQUENCE [LARGE SCALE GENOMIC DNA]</scope>
    <source>
        <strain evidence="3">Cailab_2021Rc</strain>
        <tissue evidence="3">Muscle</tissue>
    </source>
</reference>
<dbReference type="EMBL" id="JBFDAA010000008">
    <property type="protein sequence ID" value="KAL1130297.1"/>
    <property type="molecule type" value="Genomic_DNA"/>
</dbReference>
<feature type="chain" id="PRO_5044863814" description="Shavenoid isoform B-like N-terminal domain-containing protein" evidence="1">
    <location>
        <begin position="17"/>
        <end position="147"/>
    </location>
</feature>
<organism evidence="3 4">
    <name type="scientific">Ranatra chinensis</name>
    <dbReference type="NCBI Taxonomy" id="642074"/>
    <lineage>
        <taxon>Eukaryota</taxon>
        <taxon>Metazoa</taxon>
        <taxon>Ecdysozoa</taxon>
        <taxon>Arthropoda</taxon>
        <taxon>Hexapoda</taxon>
        <taxon>Insecta</taxon>
        <taxon>Pterygota</taxon>
        <taxon>Neoptera</taxon>
        <taxon>Paraneoptera</taxon>
        <taxon>Hemiptera</taxon>
        <taxon>Heteroptera</taxon>
        <taxon>Panheteroptera</taxon>
        <taxon>Nepomorpha</taxon>
        <taxon>Nepidae</taxon>
        <taxon>Ranatrinae</taxon>
        <taxon>Ranatra</taxon>
    </lineage>
</organism>
<keyword evidence="1" id="KW-0732">Signal</keyword>
<gene>
    <name evidence="3" type="ORF">AAG570_013235</name>
</gene>
<evidence type="ECO:0000313" key="4">
    <source>
        <dbReference type="Proteomes" id="UP001558652"/>
    </source>
</evidence>
<name>A0ABD0YUR0_9HEMI</name>
<dbReference type="AlphaFoldDB" id="A0ABD0YUR0"/>
<evidence type="ECO:0000256" key="1">
    <source>
        <dbReference type="SAM" id="SignalP"/>
    </source>
</evidence>
<proteinExistence type="predicted"/>
<dbReference type="Proteomes" id="UP001558652">
    <property type="component" value="Unassembled WGS sequence"/>
</dbReference>
<dbReference type="InterPro" id="IPR057507">
    <property type="entry name" value="Sha_B-like_N"/>
</dbReference>
<feature type="domain" description="Shavenoid isoform B-like N-terminal" evidence="2">
    <location>
        <begin position="29"/>
        <end position="90"/>
    </location>
</feature>
<protein>
    <recommendedName>
        <fullName evidence="2">Shavenoid isoform B-like N-terminal domain-containing protein</fullName>
    </recommendedName>
</protein>
<keyword evidence="4" id="KW-1185">Reference proteome</keyword>
<comment type="caution">
    <text evidence="3">The sequence shown here is derived from an EMBL/GenBank/DDBJ whole genome shotgun (WGS) entry which is preliminary data.</text>
</comment>
<evidence type="ECO:0000259" key="2">
    <source>
        <dbReference type="Pfam" id="PF23328"/>
    </source>
</evidence>
<feature type="signal peptide" evidence="1">
    <location>
        <begin position="1"/>
        <end position="16"/>
    </location>
</feature>
<dbReference type="Pfam" id="PF23328">
    <property type="entry name" value="Sha_B_N"/>
    <property type="match status" value="1"/>
</dbReference>
<accession>A0ABD0YUR0</accession>